<organism evidence="6 7">
    <name type="scientific">Candidatus Niyogibacteria bacterium RIFCSPLOWO2_02_FULL_45_13</name>
    <dbReference type="NCBI Taxonomy" id="1801725"/>
    <lineage>
        <taxon>Bacteria</taxon>
        <taxon>Candidatus Niyogiibacteriota</taxon>
    </lineage>
</organism>
<comment type="caution">
    <text evidence="6">The sequence shown here is derived from an EMBL/GenBank/DDBJ whole genome shotgun (WGS) entry which is preliminary data.</text>
</comment>
<feature type="transmembrane region" description="Helical" evidence="5">
    <location>
        <begin position="54"/>
        <end position="77"/>
    </location>
</feature>
<evidence type="ECO:0000256" key="5">
    <source>
        <dbReference type="SAM" id="Phobius"/>
    </source>
</evidence>
<name>A0A1G2EXI2_9BACT</name>
<feature type="transmembrane region" description="Helical" evidence="5">
    <location>
        <begin position="162"/>
        <end position="180"/>
    </location>
</feature>
<dbReference type="PANTHER" id="PTHR31851">
    <property type="entry name" value="FE(2+)/MN(2+) TRANSPORTER PCL1"/>
    <property type="match status" value="1"/>
</dbReference>
<reference evidence="6 7" key="1">
    <citation type="journal article" date="2016" name="Nat. Commun.">
        <title>Thousands of microbial genomes shed light on interconnected biogeochemical processes in an aquifer system.</title>
        <authorList>
            <person name="Anantharaman K."/>
            <person name="Brown C.T."/>
            <person name="Hug L.A."/>
            <person name="Sharon I."/>
            <person name="Castelle C.J."/>
            <person name="Probst A.J."/>
            <person name="Thomas B.C."/>
            <person name="Singh A."/>
            <person name="Wilkins M.J."/>
            <person name="Karaoz U."/>
            <person name="Brodie E.L."/>
            <person name="Williams K.H."/>
            <person name="Hubbard S.S."/>
            <person name="Banfield J.F."/>
        </authorList>
    </citation>
    <scope>NUCLEOTIDE SEQUENCE [LARGE SCALE GENOMIC DNA]</scope>
</reference>
<proteinExistence type="predicted"/>
<dbReference type="GO" id="GO:0005384">
    <property type="term" value="F:manganese ion transmembrane transporter activity"/>
    <property type="evidence" value="ECO:0007669"/>
    <property type="project" value="InterPro"/>
</dbReference>
<evidence type="ECO:0000313" key="7">
    <source>
        <dbReference type="Proteomes" id="UP000178428"/>
    </source>
</evidence>
<feature type="transmembrane region" description="Helical" evidence="5">
    <location>
        <begin position="219"/>
        <end position="241"/>
    </location>
</feature>
<feature type="transmembrane region" description="Helical" evidence="5">
    <location>
        <begin position="27"/>
        <end position="48"/>
    </location>
</feature>
<dbReference type="Pfam" id="PF01988">
    <property type="entry name" value="VIT1"/>
    <property type="match status" value="1"/>
</dbReference>
<protein>
    <recommendedName>
        <fullName evidence="8">GMP synthase</fullName>
    </recommendedName>
</protein>
<keyword evidence="4 5" id="KW-0472">Membrane</keyword>
<feature type="transmembrane region" description="Helical" evidence="5">
    <location>
        <begin position="186"/>
        <end position="207"/>
    </location>
</feature>
<dbReference type="AlphaFoldDB" id="A0A1G2EXI2"/>
<accession>A0A1G2EXI2</accession>
<evidence type="ECO:0000256" key="3">
    <source>
        <dbReference type="ARBA" id="ARBA00022989"/>
    </source>
</evidence>
<evidence type="ECO:0000256" key="2">
    <source>
        <dbReference type="ARBA" id="ARBA00022692"/>
    </source>
</evidence>
<dbReference type="InterPro" id="IPR008217">
    <property type="entry name" value="Ccc1_fam"/>
</dbReference>
<gene>
    <name evidence="6" type="ORF">A3J00_03555</name>
</gene>
<dbReference type="Proteomes" id="UP000178428">
    <property type="component" value="Unassembled WGS sequence"/>
</dbReference>
<evidence type="ECO:0000256" key="1">
    <source>
        <dbReference type="ARBA" id="ARBA00004127"/>
    </source>
</evidence>
<comment type="subcellular location">
    <subcellularLocation>
        <location evidence="1">Endomembrane system</location>
        <topology evidence="1">Multi-pass membrane protein</topology>
    </subcellularLocation>
</comment>
<evidence type="ECO:0000313" key="6">
    <source>
        <dbReference type="EMBL" id="OGZ30524.1"/>
    </source>
</evidence>
<sequence length="242" mass="26450">MLYLLDNLNMNKLEPKHKRAATYLKDMVYGANDGLVTTFAVIAGVAGASLDPLVIVFLGFANLFADGFSMAASSYLATRSESDVFKRERAVERWEVANKPASEEAEIKDILSKKGYSGADLEQMSVLVSKNKKFWVDLMMYEEHGLTPVGETRPLKGAATTLFAFVIAGFAPIIPFIFFFDGASLFAVSTVIAGVMFFAVGALRSIFTRRFWLWSGLEMFFVGGLAASIAYGVGFLIRAVIG</sequence>
<dbReference type="GO" id="GO:0012505">
    <property type="term" value="C:endomembrane system"/>
    <property type="evidence" value="ECO:0007669"/>
    <property type="project" value="UniProtKB-SubCell"/>
</dbReference>
<keyword evidence="2 5" id="KW-0812">Transmembrane</keyword>
<keyword evidence="3 5" id="KW-1133">Transmembrane helix</keyword>
<evidence type="ECO:0008006" key="8">
    <source>
        <dbReference type="Google" id="ProtNLM"/>
    </source>
</evidence>
<dbReference type="EMBL" id="MHMR01000020">
    <property type="protein sequence ID" value="OGZ30524.1"/>
    <property type="molecule type" value="Genomic_DNA"/>
</dbReference>
<dbReference type="GO" id="GO:0030026">
    <property type="term" value="P:intracellular manganese ion homeostasis"/>
    <property type="evidence" value="ECO:0007669"/>
    <property type="project" value="InterPro"/>
</dbReference>
<evidence type="ECO:0000256" key="4">
    <source>
        <dbReference type="ARBA" id="ARBA00023136"/>
    </source>
</evidence>